<dbReference type="AlphaFoldDB" id="A0A7I8D957"/>
<feature type="region of interest" description="Disordered" evidence="1">
    <location>
        <begin position="154"/>
        <end position="192"/>
    </location>
</feature>
<keyword evidence="2" id="KW-0812">Transmembrane</keyword>
<protein>
    <submittedName>
        <fullName evidence="3">Uncharacterized protein</fullName>
    </submittedName>
</protein>
<dbReference type="KEGG" id="eff:skT53_16630"/>
<dbReference type="EMBL" id="AP023366">
    <property type="protein sequence ID" value="BCJ86678.1"/>
    <property type="molecule type" value="Genomic_DNA"/>
</dbReference>
<feature type="transmembrane region" description="Helical" evidence="2">
    <location>
        <begin position="84"/>
        <end position="105"/>
    </location>
</feature>
<dbReference type="Proteomes" id="UP000593802">
    <property type="component" value="Chromosome"/>
</dbReference>
<accession>A0A7I8D957</accession>
<reference evidence="3 4" key="1">
    <citation type="submission" date="2020-08" db="EMBL/GenBank/DDBJ databases">
        <title>Complete Genome Sequence of Effusibacillus dendaii Strain skT53, Isolated from Farmland soil.</title>
        <authorList>
            <person name="Konishi T."/>
            <person name="Kawasaki H."/>
        </authorList>
    </citation>
    <scope>NUCLEOTIDE SEQUENCE [LARGE SCALE GENOMIC DNA]</scope>
    <source>
        <strain evidence="4">skT53</strain>
    </source>
</reference>
<feature type="transmembrane region" description="Helical" evidence="2">
    <location>
        <begin position="111"/>
        <end position="133"/>
    </location>
</feature>
<proteinExistence type="predicted"/>
<evidence type="ECO:0000256" key="2">
    <source>
        <dbReference type="SAM" id="Phobius"/>
    </source>
</evidence>
<evidence type="ECO:0000313" key="4">
    <source>
        <dbReference type="Proteomes" id="UP000593802"/>
    </source>
</evidence>
<keyword evidence="2" id="KW-1133">Transmembrane helix</keyword>
<name>A0A7I8D957_9BACL</name>
<feature type="transmembrane region" description="Helical" evidence="2">
    <location>
        <begin position="12"/>
        <end position="34"/>
    </location>
</feature>
<evidence type="ECO:0000313" key="3">
    <source>
        <dbReference type="EMBL" id="BCJ86678.1"/>
    </source>
</evidence>
<organism evidence="3 4">
    <name type="scientific">Effusibacillus dendaii</name>
    <dbReference type="NCBI Taxonomy" id="2743772"/>
    <lineage>
        <taxon>Bacteria</taxon>
        <taxon>Bacillati</taxon>
        <taxon>Bacillota</taxon>
        <taxon>Bacilli</taxon>
        <taxon>Bacillales</taxon>
        <taxon>Alicyclobacillaceae</taxon>
        <taxon>Effusibacillus</taxon>
    </lineage>
</organism>
<evidence type="ECO:0000256" key="1">
    <source>
        <dbReference type="SAM" id="MobiDB-lite"/>
    </source>
</evidence>
<gene>
    <name evidence="3" type="ORF">skT53_16630</name>
</gene>
<keyword evidence="2" id="KW-0472">Membrane</keyword>
<feature type="transmembrane region" description="Helical" evidence="2">
    <location>
        <begin position="54"/>
        <end position="72"/>
    </location>
</feature>
<dbReference type="RefSeq" id="WP_200760657.1">
    <property type="nucleotide sequence ID" value="NZ_AP023366.1"/>
</dbReference>
<sequence>MFSSERLLKAAVLLYLLSAFIGSFLLILLLRIGVFDYQLRGLPDIYTLKNYFCYAFSGAIGGTLYCLRLFYWHNIQGLLNIRKWWIWYGLRPIMSAGTAVMFVLLLKSGLLFLQISDSIAPSIGLAFLVGYGFGKVMDKLDGVTETLFNGHSTTTPVKEPCRENPIHVSPTTNTDSPDLDQPMEQLKEKENR</sequence>
<keyword evidence="4" id="KW-1185">Reference proteome</keyword>